<proteinExistence type="predicted"/>
<comment type="caution">
    <text evidence="1">The sequence shown here is derived from an EMBL/GenBank/DDBJ whole genome shotgun (WGS) entry which is preliminary data.</text>
</comment>
<evidence type="ECO:0000313" key="1">
    <source>
        <dbReference type="EMBL" id="MCD7111831.1"/>
    </source>
</evidence>
<evidence type="ECO:0000313" key="2">
    <source>
        <dbReference type="Proteomes" id="UP001139089"/>
    </source>
</evidence>
<accession>A0A9X1NYV4</accession>
<dbReference type="Proteomes" id="UP001139089">
    <property type="component" value="Unassembled WGS sequence"/>
</dbReference>
<protein>
    <submittedName>
        <fullName evidence="1">Uncharacterized protein</fullName>
    </submittedName>
</protein>
<dbReference type="RefSeq" id="WP_231816850.1">
    <property type="nucleotide sequence ID" value="NZ_JAJOZR010000022.1"/>
</dbReference>
<keyword evidence="2" id="KW-1185">Reference proteome</keyword>
<name>A0A9X1NYV4_9HYPH</name>
<dbReference type="AlphaFoldDB" id="A0A9X1NYV4"/>
<reference evidence="1" key="1">
    <citation type="submission" date="2021-12" db="EMBL/GenBank/DDBJ databases">
        <authorList>
            <person name="Li Y."/>
        </authorList>
    </citation>
    <scope>NUCLEOTIDE SEQUENCE</scope>
    <source>
        <strain evidence="1">DKSPLA3</strain>
    </source>
</reference>
<gene>
    <name evidence="1" type="ORF">LRX75_22650</name>
</gene>
<dbReference type="EMBL" id="JAJOZR010000022">
    <property type="protein sequence ID" value="MCD7111831.1"/>
    <property type="molecule type" value="Genomic_DNA"/>
</dbReference>
<organism evidence="1 2">
    <name type="scientific">Rhizobium quercicola</name>
    <dbReference type="NCBI Taxonomy" id="2901226"/>
    <lineage>
        <taxon>Bacteria</taxon>
        <taxon>Pseudomonadati</taxon>
        <taxon>Pseudomonadota</taxon>
        <taxon>Alphaproteobacteria</taxon>
        <taxon>Hyphomicrobiales</taxon>
        <taxon>Rhizobiaceae</taxon>
        <taxon>Rhizobium/Agrobacterium group</taxon>
        <taxon>Rhizobium</taxon>
    </lineage>
</organism>
<sequence length="72" mass="7852">MTYRTYLDYETAERIGASGTFQVISIEDDDGNDVIKALHIDSGKHYPSLDSLKADIARATGTSVDGIDIENT</sequence>